<accession>A0A2K2HCE9</accession>
<keyword evidence="5" id="KW-0963">Cytoplasm</keyword>
<dbReference type="FunFam" id="3.40.50.150:FF:000101">
    <property type="entry name" value="Thiopurine S-methyltransferase"/>
    <property type="match status" value="1"/>
</dbReference>
<dbReference type="RefSeq" id="WP_103114509.1">
    <property type="nucleotide sequence ID" value="NZ_PPFX01000006.1"/>
</dbReference>
<evidence type="ECO:0000256" key="4">
    <source>
        <dbReference type="ARBA" id="ARBA00011905"/>
    </source>
</evidence>
<evidence type="ECO:0000313" key="11">
    <source>
        <dbReference type="Proteomes" id="UP000236340"/>
    </source>
</evidence>
<evidence type="ECO:0000256" key="8">
    <source>
        <dbReference type="ARBA" id="ARBA00022691"/>
    </source>
</evidence>
<dbReference type="GO" id="GO:0008119">
    <property type="term" value="F:thiopurine S-methyltransferase activity"/>
    <property type="evidence" value="ECO:0007669"/>
    <property type="project" value="UniProtKB-UniRule"/>
</dbReference>
<dbReference type="SUPFAM" id="SSF53335">
    <property type="entry name" value="S-adenosyl-L-methionine-dependent methyltransferases"/>
    <property type="match status" value="1"/>
</dbReference>
<dbReference type="Pfam" id="PF05724">
    <property type="entry name" value="TPMT"/>
    <property type="match status" value="1"/>
</dbReference>
<evidence type="ECO:0000256" key="1">
    <source>
        <dbReference type="ARBA" id="ARBA00000903"/>
    </source>
</evidence>
<sequence>MNHDFWHQSWQRGEIGFHLDYDHPQLLANFDRLQASAGETIFVPLCGKSRDLIWLAERKLLVIGVELSSLAIKAFFDEHGLQPEREDVGELQLWRAGAIHIYCGDFFALRQQHLRDARLVYDRAALMALPPRVRHDYAVRLTEWMPSGGRILLISNSYDQQLIDGPPFSVPAGEIEQLYGTAFDIEMLSSKEMIDAHPGLRQRGLDSFVAETFLLCKR</sequence>
<dbReference type="NCBIfam" id="TIGR03840">
    <property type="entry name" value="TMPT_Se_Te"/>
    <property type="match status" value="1"/>
</dbReference>
<name>A0A2K2HCE9_9BACT</name>
<evidence type="ECO:0000256" key="6">
    <source>
        <dbReference type="ARBA" id="ARBA00022603"/>
    </source>
</evidence>
<evidence type="ECO:0000256" key="9">
    <source>
        <dbReference type="NCBIfam" id="TIGR03840"/>
    </source>
</evidence>
<evidence type="ECO:0000256" key="3">
    <source>
        <dbReference type="ARBA" id="ARBA00008145"/>
    </source>
</evidence>
<dbReference type="HAMAP" id="MF_00812">
    <property type="entry name" value="Thiopur_methtran"/>
    <property type="match status" value="1"/>
</dbReference>
<protein>
    <recommendedName>
        <fullName evidence="4 9">Thiopurine S-methyltransferase</fullName>
        <ecNumber evidence="4 9">2.1.1.67</ecNumber>
    </recommendedName>
</protein>
<dbReference type="GO" id="GO:0005737">
    <property type="term" value="C:cytoplasm"/>
    <property type="evidence" value="ECO:0007669"/>
    <property type="project" value="UniProtKB-SubCell"/>
</dbReference>
<dbReference type="PANTHER" id="PTHR10259:SF11">
    <property type="entry name" value="THIOPURINE S-METHYLTRANSFERASE"/>
    <property type="match status" value="1"/>
</dbReference>
<dbReference type="NCBIfam" id="NF009732">
    <property type="entry name" value="PRK13255.1"/>
    <property type="match status" value="1"/>
</dbReference>
<comment type="caution">
    <text evidence="10">The sequence shown here is derived from an EMBL/GenBank/DDBJ whole genome shotgun (WGS) entry which is preliminary data.</text>
</comment>
<dbReference type="InterPro" id="IPR022474">
    <property type="entry name" value="Thiopur_S-MeTfrase_Se/Te_detox"/>
</dbReference>
<keyword evidence="6 10" id="KW-0489">Methyltransferase</keyword>
<evidence type="ECO:0000313" key="10">
    <source>
        <dbReference type="EMBL" id="PNU20978.1"/>
    </source>
</evidence>
<dbReference type="Gene3D" id="3.40.50.150">
    <property type="entry name" value="Vaccinia Virus protein VP39"/>
    <property type="match status" value="1"/>
</dbReference>
<dbReference type="AlphaFoldDB" id="A0A2K2HCE9"/>
<evidence type="ECO:0000256" key="5">
    <source>
        <dbReference type="ARBA" id="ARBA00022490"/>
    </source>
</evidence>
<dbReference type="EMBL" id="PPFX01000006">
    <property type="protein sequence ID" value="PNU20978.1"/>
    <property type="molecule type" value="Genomic_DNA"/>
</dbReference>
<dbReference type="PROSITE" id="PS51585">
    <property type="entry name" value="SAM_MT_TPMT"/>
    <property type="match status" value="1"/>
</dbReference>
<dbReference type="InterPro" id="IPR025835">
    <property type="entry name" value="Thiopurine_S-MeTrfase"/>
</dbReference>
<reference evidence="10 11" key="1">
    <citation type="journal article" date="2018" name="Genome Announc.">
        <title>Genome Sequence of Geothermobacter sp. HR-1 Iron Reducer from the Loihi Seamount.</title>
        <authorList>
            <person name="Smith H."/>
            <person name="Abuyen K."/>
            <person name="Tremblay J."/>
            <person name="Savalia P."/>
            <person name="Perez-Rodriguez I."/>
            <person name="Emerson D."/>
            <person name="Tully B."/>
            <person name="Amend J."/>
        </authorList>
    </citation>
    <scope>NUCLEOTIDE SEQUENCE [LARGE SCALE GENOMIC DNA]</scope>
    <source>
        <strain evidence="10 11">HR-1</strain>
    </source>
</reference>
<comment type="catalytic activity">
    <reaction evidence="1">
        <text>S-adenosyl-L-methionine + a thiopurine = S-adenosyl-L-homocysteine + a thiopurine S-methylether.</text>
        <dbReference type="EC" id="2.1.1.67"/>
    </reaction>
</comment>
<gene>
    <name evidence="10" type="ORF">C2E25_04035</name>
</gene>
<dbReference type="GO" id="GO:0032259">
    <property type="term" value="P:methylation"/>
    <property type="evidence" value="ECO:0007669"/>
    <property type="project" value="UniProtKB-KW"/>
</dbReference>
<comment type="subcellular location">
    <subcellularLocation>
        <location evidence="2">Cytoplasm</location>
    </subcellularLocation>
</comment>
<dbReference type="PIRSF" id="PIRSF023956">
    <property type="entry name" value="Thiopurine_S-methyltransferase"/>
    <property type="match status" value="1"/>
</dbReference>
<keyword evidence="8" id="KW-0949">S-adenosyl-L-methionine</keyword>
<organism evidence="10 11">
    <name type="scientific">Geothermobacter hydrogeniphilus</name>
    <dbReference type="NCBI Taxonomy" id="1969733"/>
    <lineage>
        <taxon>Bacteria</taxon>
        <taxon>Pseudomonadati</taxon>
        <taxon>Thermodesulfobacteriota</taxon>
        <taxon>Desulfuromonadia</taxon>
        <taxon>Desulfuromonadales</taxon>
        <taxon>Geothermobacteraceae</taxon>
        <taxon>Geothermobacter</taxon>
    </lineage>
</organism>
<evidence type="ECO:0000256" key="2">
    <source>
        <dbReference type="ARBA" id="ARBA00004496"/>
    </source>
</evidence>
<keyword evidence="7 10" id="KW-0808">Transferase</keyword>
<dbReference type="InterPro" id="IPR029063">
    <property type="entry name" value="SAM-dependent_MTases_sf"/>
</dbReference>
<proteinExistence type="inferred from homology"/>
<dbReference type="EC" id="2.1.1.67" evidence="4 9"/>
<evidence type="ECO:0000256" key="7">
    <source>
        <dbReference type="ARBA" id="ARBA00022679"/>
    </source>
</evidence>
<dbReference type="OrthoDB" id="9778208at2"/>
<dbReference type="GO" id="GO:0010038">
    <property type="term" value="P:response to metal ion"/>
    <property type="evidence" value="ECO:0007669"/>
    <property type="project" value="InterPro"/>
</dbReference>
<dbReference type="Proteomes" id="UP000236340">
    <property type="component" value="Unassembled WGS sequence"/>
</dbReference>
<dbReference type="InterPro" id="IPR008854">
    <property type="entry name" value="TPMT"/>
</dbReference>
<dbReference type="PANTHER" id="PTHR10259">
    <property type="entry name" value="THIOPURINE S-METHYLTRANSFERASE"/>
    <property type="match status" value="1"/>
</dbReference>
<comment type="similarity">
    <text evidence="3">Belongs to the class I-like SAM-binding methyltransferase superfamily. TPMT family.</text>
</comment>